<reference evidence="2 3" key="1">
    <citation type="submission" date="2013-09" db="EMBL/GenBank/DDBJ databases">
        <title>Genome sequencing of Arenimonas malthae.</title>
        <authorList>
            <person name="Chen F."/>
            <person name="Wang G."/>
        </authorList>
    </citation>
    <scope>NUCLEOTIDE SEQUENCE [LARGE SCALE GENOMIC DNA]</scope>
    <source>
        <strain evidence="2 3">CC-JY-1</strain>
    </source>
</reference>
<dbReference type="EMBL" id="AVCH01000162">
    <property type="protein sequence ID" value="KFN47327.1"/>
    <property type="molecule type" value="Genomic_DNA"/>
</dbReference>
<dbReference type="OrthoDB" id="6115415at2"/>
<keyword evidence="3" id="KW-1185">Reference proteome</keyword>
<feature type="domain" description="DUF6969" evidence="1">
    <location>
        <begin position="20"/>
        <end position="204"/>
    </location>
</feature>
<name>A0A091B743_9GAMM</name>
<gene>
    <name evidence="2" type="ORF">N790_07835</name>
</gene>
<dbReference type="STRING" id="1384054.N790_07835"/>
<dbReference type="InterPro" id="IPR054242">
    <property type="entry name" value="DUF6969"/>
</dbReference>
<dbReference type="RefSeq" id="WP_052385824.1">
    <property type="nucleotide sequence ID" value="NZ_AVCH01000162.1"/>
</dbReference>
<dbReference type="AlphaFoldDB" id="A0A091B743"/>
<comment type="caution">
    <text evidence="2">The sequence shown here is derived from an EMBL/GenBank/DDBJ whole genome shotgun (WGS) entry which is preliminary data.</text>
</comment>
<dbReference type="eggNOG" id="ENOG502ZCN0">
    <property type="taxonomic scope" value="Bacteria"/>
</dbReference>
<dbReference type="Pfam" id="PF22308">
    <property type="entry name" value="DUF6969"/>
    <property type="match status" value="1"/>
</dbReference>
<dbReference type="PATRIC" id="fig|1384054.3.peg.1632"/>
<protein>
    <recommendedName>
        <fullName evidence="1">DUF6969 domain-containing protein</fullName>
    </recommendedName>
</protein>
<proteinExistence type="predicted"/>
<evidence type="ECO:0000259" key="1">
    <source>
        <dbReference type="Pfam" id="PF22308"/>
    </source>
</evidence>
<sequence>MSPTLPRLAGRDENLPALRAAGSELLDVLHALHRKGRNVVTELMFPRTSLGEWEHLPADDVLDPGTGFRYYYHAHPDSVAKREHGHFHLFQRVSGADGKPAFTHLAGVSVNAAGLPLRAFTTNRWVTDEVMQPAAAVGAMLDRFDVRTPRRLELVHRWLGAVTRLFRPQVDWLLEQRDQRIARELPRRPNLFEDRRTELLSECALDLGRQFARLEHTTAPARG</sequence>
<evidence type="ECO:0000313" key="2">
    <source>
        <dbReference type="EMBL" id="KFN47327.1"/>
    </source>
</evidence>
<evidence type="ECO:0000313" key="3">
    <source>
        <dbReference type="Proteomes" id="UP000029392"/>
    </source>
</evidence>
<dbReference type="Proteomes" id="UP000029392">
    <property type="component" value="Unassembled WGS sequence"/>
</dbReference>
<organism evidence="2 3">
    <name type="scientific">Arenimonas malthae CC-JY-1</name>
    <dbReference type="NCBI Taxonomy" id="1384054"/>
    <lineage>
        <taxon>Bacteria</taxon>
        <taxon>Pseudomonadati</taxon>
        <taxon>Pseudomonadota</taxon>
        <taxon>Gammaproteobacteria</taxon>
        <taxon>Lysobacterales</taxon>
        <taxon>Lysobacteraceae</taxon>
        <taxon>Arenimonas</taxon>
    </lineage>
</organism>
<accession>A0A091B743</accession>